<gene>
    <name evidence="3" type="ORF">SAMN04489860_2136</name>
</gene>
<dbReference type="EMBL" id="LT629776">
    <property type="protein sequence ID" value="SDS69422.1"/>
    <property type="molecule type" value="Genomic_DNA"/>
</dbReference>
<dbReference type="GO" id="GO:0000028">
    <property type="term" value="P:ribosomal small subunit assembly"/>
    <property type="evidence" value="ECO:0007669"/>
    <property type="project" value="TreeGrafter"/>
</dbReference>
<evidence type="ECO:0000313" key="4">
    <source>
        <dbReference type="Proteomes" id="UP000185663"/>
    </source>
</evidence>
<evidence type="ECO:0000259" key="2">
    <source>
        <dbReference type="Pfam" id="PF01926"/>
    </source>
</evidence>
<dbReference type="PANTHER" id="PTHR42698">
    <property type="entry name" value="GTPASE ERA"/>
    <property type="match status" value="1"/>
</dbReference>
<dbReference type="STRING" id="545619.SAMN04489860_2136"/>
<dbReference type="AlphaFoldDB" id="A0A1H1UA79"/>
<protein>
    <submittedName>
        <fullName evidence="3">Predicted GTPase</fullName>
    </submittedName>
</protein>
<dbReference type="GO" id="GO:0043024">
    <property type="term" value="F:ribosomal small subunit binding"/>
    <property type="evidence" value="ECO:0007669"/>
    <property type="project" value="TreeGrafter"/>
</dbReference>
<keyword evidence="1" id="KW-1133">Transmembrane helix</keyword>
<reference evidence="3 4" key="1">
    <citation type="submission" date="2016-10" db="EMBL/GenBank/DDBJ databases">
        <authorList>
            <person name="de Groot N.N."/>
        </authorList>
    </citation>
    <scope>NUCLEOTIDE SEQUENCE [LARGE SCALE GENOMIC DNA]</scope>
    <source>
        <strain evidence="3 4">DSM 22126</strain>
    </source>
</reference>
<evidence type="ECO:0000256" key="1">
    <source>
        <dbReference type="SAM" id="Phobius"/>
    </source>
</evidence>
<dbReference type="Pfam" id="PF01926">
    <property type="entry name" value="MMR_HSR1"/>
    <property type="match status" value="1"/>
</dbReference>
<evidence type="ECO:0000313" key="3">
    <source>
        <dbReference type="EMBL" id="SDS69422.1"/>
    </source>
</evidence>
<sequence>MTPRGIDLESRVRALESAVAAADGRLDGLLLADAREVAERARERSSLSGEHTVVAVAGSTGSGKSSVVNALAGTEVAVPGTRRPTTSHPRAAIWGAGGDDLLRWLEVRDRVDVGSESGVATPGLILLDLPDHDSVVREHRRRAERVVARADLLVWVVDPQKYADASLHDDYLRPLADHDDVVVVVLNQVDRLTAADARAVRDDLERLVTADGLPRATVRAASARTGVGILDLSERLGDAARRREAALARVAADVRVVAERIVDECGDPSRARDTKAARQRLIDGLEAAAGVETVVSAVRVSARRDAQAATGWPPTRWLGRLRADPLRRLGLRRGRERPDLARTSLPAASVTTVAEAHMAVREYARSAADLMPERWGDALRDRVDRNTDDLPNSLDGAIAGTRLDVARRPAWWSVVNALQWAVLVVGVFGGLWLAALGVVDYFRLPELPVPTWNDVPVPTIMLLGAVVVGLFLALLSRFAAALGARRRAARVRKQLRRSIGEVADELVRLPVAEEQAELARCRTSAVIAAG</sequence>
<dbReference type="PANTHER" id="PTHR42698:SF1">
    <property type="entry name" value="GTPASE ERA, MITOCHONDRIAL"/>
    <property type="match status" value="1"/>
</dbReference>
<dbReference type="Proteomes" id="UP000185663">
    <property type="component" value="Chromosome I"/>
</dbReference>
<organism evidence="3 4">
    <name type="scientific">Paraoerskovia marina</name>
    <dbReference type="NCBI Taxonomy" id="545619"/>
    <lineage>
        <taxon>Bacteria</taxon>
        <taxon>Bacillati</taxon>
        <taxon>Actinomycetota</taxon>
        <taxon>Actinomycetes</taxon>
        <taxon>Micrococcales</taxon>
        <taxon>Cellulomonadaceae</taxon>
        <taxon>Paraoerskovia</taxon>
    </lineage>
</organism>
<dbReference type="GO" id="GO:0005525">
    <property type="term" value="F:GTP binding"/>
    <property type="evidence" value="ECO:0007669"/>
    <property type="project" value="InterPro"/>
</dbReference>
<dbReference type="InterPro" id="IPR006073">
    <property type="entry name" value="GTP-bd"/>
</dbReference>
<dbReference type="InterPro" id="IPR005662">
    <property type="entry name" value="GTPase_Era-like"/>
</dbReference>
<dbReference type="SUPFAM" id="SSF52540">
    <property type="entry name" value="P-loop containing nucleoside triphosphate hydrolases"/>
    <property type="match status" value="1"/>
</dbReference>
<name>A0A1H1UA79_9CELL</name>
<feature type="transmembrane region" description="Helical" evidence="1">
    <location>
        <begin position="417"/>
        <end position="439"/>
    </location>
</feature>
<dbReference type="eggNOG" id="COG0699">
    <property type="taxonomic scope" value="Bacteria"/>
</dbReference>
<keyword evidence="1" id="KW-0472">Membrane</keyword>
<keyword evidence="1" id="KW-0812">Transmembrane</keyword>
<accession>A0A1H1UA79</accession>
<dbReference type="GO" id="GO:0019843">
    <property type="term" value="F:rRNA binding"/>
    <property type="evidence" value="ECO:0007669"/>
    <property type="project" value="TreeGrafter"/>
</dbReference>
<dbReference type="InterPro" id="IPR027417">
    <property type="entry name" value="P-loop_NTPase"/>
</dbReference>
<proteinExistence type="predicted"/>
<keyword evidence="4" id="KW-1185">Reference proteome</keyword>
<dbReference type="GO" id="GO:0005829">
    <property type="term" value="C:cytosol"/>
    <property type="evidence" value="ECO:0007669"/>
    <property type="project" value="TreeGrafter"/>
</dbReference>
<feature type="transmembrane region" description="Helical" evidence="1">
    <location>
        <begin position="459"/>
        <end position="484"/>
    </location>
</feature>
<feature type="domain" description="G" evidence="2">
    <location>
        <begin position="54"/>
        <end position="187"/>
    </location>
</feature>
<dbReference type="Gene3D" id="3.40.50.300">
    <property type="entry name" value="P-loop containing nucleotide triphosphate hydrolases"/>
    <property type="match status" value="1"/>
</dbReference>
<dbReference type="RefSeq" id="WP_231959193.1">
    <property type="nucleotide sequence ID" value="NZ_LT629776.1"/>
</dbReference>